<dbReference type="EMBL" id="LXQA010203446">
    <property type="protein sequence ID" value="MCI33321.1"/>
    <property type="molecule type" value="Genomic_DNA"/>
</dbReference>
<evidence type="ECO:0000313" key="2">
    <source>
        <dbReference type="Proteomes" id="UP000265520"/>
    </source>
</evidence>
<keyword evidence="2" id="KW-1185">Reference proteome</keyword>
<name>A0A392R9S0_9FABA</name>
<sequence length="50" mass="5754">MGTEVMGRWGTWEELLLGGAVLRHGTRDWNVVAAELRARIVYPYTFTPEF</sequence>
<dbReference type="PANTHER" id="PTHR37888:SF4">
    <property type="entry name" value="OS07G0565300 PROTEIN"/>
    <property type="match status" value="1"/>
</dbReference>
<accession>A0A392R9S0</accession>
<organism evidence="1 2">
    <name type="scientific">Trifolium medium</name>
    <dbReference type="NCBI Taxonomy" id="97028"/>
    <lineage>
        <taxon>Eukaryota</taxon>
        <taxon>Viridiplantae</taxon>
        <taxon>Streptophyta</taxon>
        <taxon>Embryophyta</taxon>
        <taxon>Tracheophyta</taxon>
        <taxon>Spermatophyta</taxon>
        <taxon>Magnoliopsida</taxon>
        <taxon>eudicotyledons</taxon>
        <taxon>Gunneridae</taxon>
        <taxon>Pentapetalae</taxon>
        <taxon>rosids</taxon>
        <taxon>fabids</taxon>
        <taxon>Fabales</taxon>
        <taxon>Fabaceae</taxon>
        <taxon>Papilionoideae</taxon>
        <taxon>50 kb inversion clade</taxon>
        <taxon>NPAAA clade</taxon>
        <taxon>Hologalegina</taxon>
        <taxon>IRL clade</taxon>
        <taxon>Trifolieae</taxon>
        <taxon>Trifolium</taxon>
    </lineage>
</organism>
<protein>
    <submittedName>
        <fullName evidence="1">Bromodomain-containing protein</fullName>
    </submittedName>
</protein>
<reference evidence="1 2" key="1">
    <citation type="journal article" date="2018" name="Front. Plant Sci.">
        <title>Red Clover (Trifolium pratense) and Zigzag Clover (T. medium) - A Picture of Genomic Similarities and Differences.</title>
        <authorList>
            <person name="Dluhosova J."/>
            <person name="Istvanek J."/>
            <person name="Nedelnik J."/>
            <person name="Repkova J."/>
        </authorList>
    </citation>
    <scope>NUCLEOTIDE SEQUENCE [LARGE SCALE GENOMIC DNA]</scope>
    <source>
        <strain evidence="2">cv. 10/8</strain>
        <tissue evidence="1">Leaf</tissue>
    </source>
</reference>
<proteinExistence type="predicted"/>
<comment type="caution">
    <text evidence="1">The sequence shown here is derived from an EMBL/GenBank/DDBJ whole genome shotgun (WGS) entry which is preliminary data.</text>
</comment>
<dbReference type="Proteomes" id="UP000265520">
    <property type="component" value="Unassembled WGS sequence"/>
</dbReference>
<dbReference type="AlphaFoldDB" id="A0A392R9S0"/>
<evidence type="ECO:0000313" key="1">
    <source>
        <dbReference type="EMBL" id="MCI33321.1"/>
    </source>
</evidence>
<dbReference type="PANTHER" id="PTHR37888">
    <property type="entry name" value="DNA-BINDING BROMODOMAIN-CONTAINING PROTEIN"/>
    <property type="match status" value="1"/>
</dbReference>